<reference evidence="9" key="1">
    <citation type="submission" date="2021-03" db="EMBL/GenBank/DDBJ databases">
        <authorList>
            <person name="Bekaert M."/>
        </authorList>
    </citation>
    <scope>NUCLEOTIDE SEQUENCE</scope>
</reference>
<dbReference type="InterPro" id="IPR043502">
    <property type="entry name" value="DNA/RNA_pol_sf"/>
</dbReference>
<feature type="region of interest" description="Disordered" evidence="7">
    <location>
        <begin position="202"/>
        <end position="227"/>
    </location>
</feature>
<comment type="caution">
    <text evidence="9">The sequence shown here is derived from an EMBL/GenBank/DDBJ whole genome shotgun (WGS) entry which is preliminary data.</text>
</comment>
<proteinExistence type="predicted"/>
<dbReference type="GO" id="GO:0016787">
    <property type="term" value="F:hydrolase activity"/>
    <property type="evidence" value="ECO:0007669"/>
    <property type="project" value="UniProtKB-KW"/>
</dbReference>
<dbReference type="CDD" id="cd09275">
    <property type="entry name" value="RNase_HI_RT_DIRS1"/>
    <property type="match status" value="1"/>
</dbReference>
<gene>
    <name evidence="9" type="ORF">MEDL_67596</name>
</gene>
<keyword evidence="3" id="KW-0540">Nuclease</keyword>
<dbReference type="SUPFAM" id="SSF56349">
    <property type="entry name" value="DNA breaking-rejoining enzymes"/>
    <property type="match status" value="1"/>
</dbReference>
<dbReference type="SUPFAM" id="SSF56672">
    <property type="entry name" value="DNA/RNA polymerases"/>
    <property type="match status" value="1"/>
</dbReference>
<dbReference type="OrthoDB" id="2371919at2759"/>
<dbReference type="InterPro" id="IPR041373">
    <property type="entry name" value="RT_RNaseH"/>
</dbReference>
<dbReference type="GO" id="GO:0003964">
    <property type="term" value="F:RNA-directed DNA polymerase activity"/>
    <property type="evidence" value="ECO:0007669"/>
    <property type="project" value="UniProtKB-KW"/>
</dbReference>
<feature type="compositionally biased region" description="Low complexity" evidence="7">
    <location>
        <begin position="202"/>
        <end position="218"/>
    </location>
</feature>
<evidence type="ECO:0000313" key="9">
    <source>
        <dbReference type="EMBL" id="CAG2256276.1"/>
    </source>
</evidence>
<dbReference type="PANTHER" id="PTHR33050">
    <property type="entry name" value="REVERSE TRANSCRIPTASE DOMAIN-CONTAINING PROTEIN"/>
    <property type="match status" value="1"/>
</dbReference>
<keyword evidence="4" id="KW-0255">Endonuclease</keyword>
<keyword evidence="5" id="KW-0378">Hydrolase</keyword>
<dbReference type="Gene3D" id="3.30.420.10">
    <property type="entry name" value="Ribonuclease H-like superfamily/Ribonuclease H"/>
    <property type="match status" value="1"/>
</dbReference>
<evidence type="ECO:0000256" key="1">
    <source>
        <dbReference type="ARBA" id="ARBA00022679"/>
    </source>
</evidence>
<evidence type="ECO:0000256" key="5">
    <source>
        <dbReference type="ARBA" id="ARBA00022801"/>
    </source>
</evidence>
<dbReference type="Proteomes" id="UP000683360">
    <property type="component" value="Unassembled WGS sequence"/>
</dbReference>
<dbReference type="EMBL" id="CAJPWZ010003297">
    <property type="protein sequence ID" value="CAG2256276.1"/>
    <property type="molecule type" value="Genomic_DNA"/>
</dbReference>
<evidence type="ECO:0000256" key="7">
    <source>
        <dbReference type="SAM" id="MobiDB-lite"/>
    </source>
</evidence>
<evidence type="ECO:0000256" key="6">
    <source>
        <dbReference type="ARBA" id="ARBA00022918"/>
    </source>
</evidence>
<keyword evidence="10" id="KW-1185">Reference proteome</keyword>
<keyword evidence="6" id="KW-0695">RNA-directed DNA polymerase</keyword>
<evidence type="ECO:0000313" key="10">
    <source>
        <dbReference type="Proteomes" id="UP000683360"/>
    </source>
</evidence>
<dbReference type="InterPro" id="IPR052055">
    <property type="entry name" value="Hepadnavirus_pol/RT"/>
</dbReference>
<dbReference type="InterPro" id="IPR036397">
    <property type="entry name" value="RNaseH_sf"/>
</dbReference>
<keyword evidence="1" id="KW-0808">Transferase</keyword>
<feature type="domain" description="Reverse transcriptase RNase H-like" evidence="8">
    <location>
        <begin position="32"/>
        <end position="99"/>
    </location>
</feature>
<dbReference type="Pfam" id="PF17917">
    <property type="entry name" value="RT_RNaseH"/>
    <property type="match status" value="1"/>
</dbReference>
<evidence type="ECO:0000259" key="8">
    <source>
        <dbReference type="Pfam" id="PF17917"/>
    </source>
</evidence>
<keyword evidence="2" id="KW-0548">Nucleotidyltransferase</keyword>
<accession>A0A8S3VMB7</accession>
<dbReference type="GO" id="GO:0004519">
    <property type="term" value="F:endonuclease activity"/>
    <property type="evidence" value="ECO:0007669"/>
    <property type="project" value="UniProtKB-KW"/>
</dbReference>
<sequence>MVITQSMKYELNWWSLNIFTQNRKISRGNPGFIIETDASGLGWGAVLEQEKIGGQWTEKEREKHINYLEILAIKFAVQSFREKIKHNHVKVLTNNTTAVAYINNIGGSKSLDCNEISRSLWLLCIENGIWLSCTHIPGKLNTEADKKSRIFNDQTEWKLRDISTGFLCLENKDGKGQRNTDSTSLDNATLVYQVDGIVNRQSLNNSNNQKNVNNSSSRQGTSTSENASSDCLSCVRKLYRKRGLSKQTVNIIMSSWKLGFLTSLFEAGLGYSSLNTARGSLSALGLKCEGHLVGSHPLIIRTKQLRQKNSKLLISYVKPHQDVTKDTIARWIKTVLQRSGIDTKIYGAHSVRSATTSRAKFKAVPIQEILDKAGWTNEKHSLSFITNKKVLTEDVFVSAVLQ</sequence>
<dbReference type="PANTHER" id="PTHR33050:SF7">
    <property type="entry name" value="RIBONUCLEASE H"/>
    <property type="match status" value="1"/>
</dbReference>
<evidence type="ECO:0000256" key="4">
    <source>
        <dbReference type="ARBA" id="ARBA00022759"/>
    </source>
</evidence>
<name>A0A8S3VMB7_MYTED</name>
<evidence type="ECO:0000256" key="2">
    <source>
        <dbReference type="ARBA" id="ARBA00022695"/>
    </source>
</evidence>
<protein>
    <recommendedName>
        <fullName evidence="8">Reverse transcriptase RNase H-like domain-containing protein</fullName>
    </recommendedName>
</protein>
<evidence type="ECO:0000256" key="3">
    <source>
        <dbReference type="ARBA" id="ARBA00022722"/>
    </source>
</evidence>
<dbReference type="GO" id="GO:0003677">
    <property type="term" value="F:DNA binding"/>
    <property type="evidence" value="ECO:0007669"/>
    <property type="project" value="InterPro"/>
</dbReference>
<organism evidence="9 10">
    <name type="scientific">Mytilus edulis</name>
    <name type="common">Blue mussel</name>
    <dbReference type="NCBI Taxonomy" id="6550"/>
    <lineage>
        <taxon>Eukaryota</taxon>
        <taxon>Metazoa</taxon>
        <taxon>Spiralia</taxon>
        <taxon>Lophotrochozoa</taxon>
        <taxon>Mollusca</taxon>
        <taxon>Bivalvia</taxon>
        <taxon>Autobranchia</taxon>
        <taxon>Pteriomorphia</taxon>
        <taxon>Mytilida</taxon>
        <taxon>Mytiloidea</taxon>
        <taxon>Mytilidae</taxon>
        <taxon>Mytilinae</taxon>
        <taxon>Mytilus</taxon>
    </lineage>
</organism>
<dbReference type="InterPro" id="IPR011010">
    <property type="entry name" value="DNA_brk_join_enz"/>
</dbReference>
<dbReference type="AlphaFoldDB" id="A0A8S3VMB7"/>